<evidence type="ECO:0000313" key="2">
    <source>
        <dbReference type="Proteomes" id="UP000366872"/>
    </source>
</evidence>
<accession>A0A6C2U1A4</accession>
<reference evidence="1 2" key="1">
    <citation type="submission" date="2019-04" db="EMBL/GenBank/DDBJ databases">
        <authorList>
            <person name="Van Vliet M D."/>
        </authorList>
    </citation>
    <scope>NUCLEOTIDE SEQUENCE [LARGE SCALE GENOMIC DNA]</scope>
    <source>
        <strain evidence="1 2">F1</strain>
    </source>
</reference>
<proteinExistence type="predicted"/>
<keyword evidence="2" id="KW-1185">Reference proteome</keyword>
<dbReference type="Proteomes" id="UP000366872">
    <property type="component" value="Unassembled WGS sequence"/>
</dbReference>
<gene>
    <name evidence="1" type="ORF">PDESU_02222</name>
</gene>
<protein>
    <submittedName>
        <fullName evidence="1">Uncharacterized protein</fullName>
    </submittedName>
</protein>
<name>A0A6C2U1A4_PONDE</name>
<dbReference type="RefSeq" id="WP_136079215.1">
    <property type="nucleotide sequence ID" value="NZ_CAAHFG010000001.1"/>
</dbReference>
<dbReference type="EMBL" id="CAAHFG010000001">
    <property type="protein sequence ID" value="VGO13665.1"/>
    <property type="molecule type" value="Genomic_DNA"/>
</dbReference>
<organism evidence="1 2">
    <name type="scientific">Pontiella desulfatans</name>
    <dbReference type="NCBI Taxonomy" id="2750659"/>
    <lineage>
        <taxon>Bacteria</taxon>
        <taxon>Pseudomonadati</taxon>
        <taxon>Kiritimatiellota</taxon>
        <taxon>Kiritimatiellia</taxon>
        <taxon>Kiritimatiellales</taxon>
        <taxon>Pontiellaceae</taxon>
        <taxon>Pontiella</taxon>
    </lineage>
</organism>
<sequence length="217" mass="25546">MKRFYEKVDMRSREAMIQYLENHFRYSSMNSWNRSTSYANCVKIHRLDLTAVQMEQAWGMLECEDVSDAIQNLIRKWSMEREWCWQVGFNGRSSGYLVLYQGGLDYKNAHTARCDMCGKQTWHKQDVPCTTDWCDGTLRVLPKPIPQIVTYPGRGLDENEEFVEWDMEKLRDRVKLVQEFDRLCGDIVTMFAGFCDHYKVVDEQIMVPKTAKVLQPA</sequence>
<evidence type="ECO:0000313" key="1">
    <source>
        <dbReference type="EMBL" id="VGO13665.1"/>
    </source>
</evidence>
<dbReference type="AlphaFoldDB" id="A0A6C2U1A4"/>